<dbReference type="GO" id="GO:0005524">
    <property type="term" value="F:ATP binding"/>
    <property type="evidence" value="ECO:0007669"/>
    <property type="project" value="UniProtKB-KW"/>
</dbReference>
<dbReference type="Proteomes" id="UP000306416">
    <property type="component" value="Unassembled WGS sequence"/>
</dbReference>
<dbReference type="PROSITE" id="PS50045">
    <property type="entry name" value="SIGMA54_INTERACT_4"/>
    <property type="match status" value="1"/>
</dbReference>
<keyword evidence="1" id="KW-0547">Nucleotide-binding</keyword>
<evidence type="ECO:0000256" key="5">
    <source>
        <dbReference type="PROSITE-ProRule" id="PRU00169"/>
    </source>
</evidence>
<comment type="caution">
    <text evidence="8">The sequence shown here is derived from an EMBL/GenBank/DDBJ whole genome shotgun (WGS) entry which is preliminary data.</text>
</comment>
<keyword evidence="3" id="KW-0805">Transcription regulation</keyword>
<feature type="domain" description="Sigma-54 factor interaction" evidence="6">
    <location>
        <begin position="156"/>
        <end position="384"/>
    </location>
</feature>
<dbReference type="EMBL" id="SRSC01000003">
    <property type="protein sequence ID" value="TGU71549.1"/>
    <property type="molecule type" value="Genomic_DNA"/>
</dbReference>
<dbReference type="CDD" id="cd00009">
    <property type="entry name" value="AAA"/>
    <property type="match status" value="1"/>
</dbReference>
<evidence type="ECO:0000313" key="9">
    <source>
        <dbReference type="Proteomes" id="UP000306416"/>
    </source>
</evidence>
<dbReference type="Pfam" id="PF25601">
    <property type="entry name" value="AAA_lid_14"/>
    <property type="match status" value="1"/>
</dbReference>
<dbReference type="InterPro" id="IPR003593">
    <property type="entry name" value="AAA+_ATPase"/>
</dbReference>
<dbReference type="SUPFAM" id="SSF52540">
    <property type="entry name" value="P-loop containing nucleoside triphosphate hydrolases"/>
    <property type="match status" value="1"/>
</dbReference>
<dbReference type="SMART" id="SM00382">
    <property type="entry name" value="AAA"/>
    <property type="match status" value="1"/>
</dbReference>
<evidence type="ECO:0000256" key="1">
    <source>
        <dbReference type="ARBA" id="ARBA00022741"/>
    </source>
</evidence>
<dbReference type="AlphaFoldDB" id="A0A4S1CDP6"/>
<evidence type="ECO:0000256" key="2">
    <source>
        <dbReference type="ARBA" id="ARBA00022840"/>
    </source>
</evidence>
<dbReference type="PROSITE" id="PS00688">
    <property type="entry name" value="SIGMA54_INTERACT_3"/>
    <property type="match status" value="1"/>
</dbReference>
<dbReference type="Pfam" id="PF02954">
    <property type="entry name" value="HTH_8"/>
    <property type="match status" value="1"/>
</dbReference>
<dbReference type="SMART" id="SM00448">
    <property type="entry name" value="REC"/>
    <property type="match status" value="1"/>
</dbReference>
<evidence type="ECO:0000256" key="4">
    <source>
        <dbReference type="ARBA" id="ARBA00023163"/>
    </source>
</evidence>
<dbReference type="PANTHER" id="PTHR32071">
    <property type="entry name" value="TRANSCRIPTIONAL REGULATORY PROTEIN"/>
    <property type="match status" value="1"/>
</dbReference>
<keyword evidence="4" id="KW-0804">Transcription</keyword>
<dbReference type="InterPro" id="IPR058031">
    <property type="entry name" value="AAA_lid_NorR"/>
</dbReference>
<protein>
    <submittedName>
        <fullName evidence="8">Sigma-54-dependent Fis family transcriptional regulator</fullName>
    </submittedName>
</protein>
<dbReference type="SUPFAM" id="SSF52172">
    <property type="entry name" value="CheY-like"/>
    <property type="match status" value="1"/>
</dbReference>
<evidence type="ECO:0000259" key="7">
    <source>
        <dbReference type="PROSITE" id="PS50110"/>
    </source>
</evidence>
<dbReference type="FunFam" id="3.40.50.300:FF:000006">
    <property type="entry name" value="DNA-binding transcriptional regulator NtrC"/>
    <property type="match status" value="1"/>
</dbReference>
<dbReference type="InterPro" id="IPR002197">
    <property type="entry name" value="HTH_Fis"/>
</dbReference>
<keyword evidence="9" id="KW-1185">Reference proteome</keyword>
<dbReference type="InterPro" id="IPR001789">
    <property type="entry name" value="Sig_transdc_resp-reg_receiver"/>
</dbReference>
<feature type="modified residue" description="4-aspartylphosphate" evidence="5">
    <location>
        <position position="61"/>
    </location>
</feature>
<dbReference type="Pfam" id="PF00158">
    <property type="entry name" value="Sigma54_activat"/>
    <property type="match status" value="1"/>
</dbReference>
<evidence type="ECO:0000256" key="3">
    <source>
        <dbReference type="ARBA" id="ARBA00023015"/>
    </source>
</evidence>
<dbReference type="Pfam" id="PF00072">
    <property type="entry name" value="Response_reg"/>
    <property type="match status" value="1"/>
</dbReference>
<dbReference type="GO" id="GO:0000160">
    <property type="term" value="P:phosphorelay signal transduction system"/>
    <property type="evidence" value="ECO:0007669"/>
    <property type="project" value="InterPro"/>
</dbReference>
<keyword evidence="5" id="KW-0597">Phosphoprotein</keyword>
<keyword evidence="2" id="KW-0067">ATP-binding</keyword>
<dbReference type="PRINTS" id="PR01590">
    <property type="entry name" value="HTHFIS"/>
</dbReference>
<gene>
    <name evidence="8" type="ORF">E4633_14655</name>
</gene>
<accession>A0A4S1CDP6</accession>
<dbReference type="PROSITE" id="PS00675">
    <property type="entry name" value="SIGMA54_INTERACT_1"/>
    <property type="match status" value="1"/>
</dbReference>
<dbReference type="Gene3D" id="3.40.50.2300">
    <property type="match status" value="1"/>
</dbReference>
<feature type="domain" description="Response regulatory" evidence="7">
    <location>
        <begin position="10"/>
        <end position="126"/>
    </location>
</feature>
<dbReference type="InterPro" id="IPR011006">
    <property type="entry name" value="CheY-like_superfamily"/>
</dbReference>
<dbReference type="Gene3D" id="1.10.8.60">
    <property type="match status" value="1"/>
</dbReference>
<dbReference type="InterPro" id="IPR025662">
    <property type="entry name" value="Sigma_54_int_dom_ATP-bd_1"/>
</dbReference>
<dbReference type="PANTHER" id="PTHR32071:SF13">
    <property type="entry name" value="RESPONSE REGULATOR HSFA"/>
    <property type="match status" value="1"/>
</dbReference>
<dbReference type="GO" id="GO:0006355">
    <property type="term" value="P:regulation of DNA-templated transcription"/>
    <property type="evidence" value="ECO:0007669"/>
    <property type="project" value="InterPro"/>
</dbReference>
<organism evidence="8 9">
    <name type="scientific">Geomonas terrae</name>
    <dbReference type="NCBI Taxonomy" id="2562681"/>
    <lineage>
        <taxon>Bacteria</taxon>
        <taxon>Pseudomonadati</taxon>
        <taxon>Thermodesulfobacteriota</taxon>
        <taxon>Desulfuromonadia</taxon>
        <taxon>Geobacterales</taxon>
        <taxon>Geobacteraceae</taxon>
        <taxon>Geomonas</taxon>
    </lineage>
</organism>
<dbReference type="InterPro" id="IPR025944">
    <property type="entry name" value="Sigma_54_int_dom_CS"/>
</dbReference>
<dbReference type="InterPro" id="IPR027417">
    <property type="entry name" value="P-loop_NTPase"/>
</dbReference>
<proteinExistence type="predicted"/>
<evidence type="ECO:0000313" key="8">
    <source>
        <dbReference type="EMBL" id="TGU71549.1"/>
    </source>
</evidence>
<reference evidence="8 9" key="1">
    <citation type="submission" date="2019-04" db="EMBL/GenBank/DDBJ databases">
        <title>Geobacter oryzae sp. nov., ferric-reducing bacteria isolated from paddy soil.</title>
        <authorList>
            <person name="Xu Z."/>
            <person name="Masuda Y."/>
            <person name="Itoh H."/>
            <person name="Senoo K."/>
        </authorList>
    </citation>
    <scope>NUCLEOTIDE SEQUENCE [LARGE SCALE GENOMIC DNA]</scope>
    <source>
        <strain evidence="8 9">Red111</strain>
    </source>
</reference>
<name>A0A4S1CDP6_9BACT</name>
<dbReference type="PROSITE" id="PS50110">
    <property type="entry name" value="RESPONSE_REGULATORY"/>
    <property type="match status" value="1"/>
</dbReference>
<dbReference type="Gene3D" id="3.40.50.300">
    <property type="entry name" value="P-loop containing nucleotide triphosphate hydrolases"/>
    <property type="match status" value="1"/>
</dbReference>
<dbReference type="RefSeq" id="WP_135871244.1">
    <property type="nucleotide sequence ID" value="NZ_SRSC01000003.1"/>
</dbReference>
<dbReference type="InterPro" id="IPR002078">
    <property type="entry name" value="Sigma_54_int"/>
</dbReference>
<dbReference type="GO" id="GO:0043565">
    <property type="term" value="F:sequence-specific DNA binding"/>
    <property type="evidence" value="ECO:0007669"/>
    <property type="project" value="InterPro"/>
</dbReference>
<evidence type="ECO:0000259" key="6">
    <source>
        <dbReference type="PROSITE" id="PS50045"/>
    </source>
</evidence>
<sequence length="473" mass="52645">MIESLTPSFEILLVDDEEAWLRSISMTLAMSGGINNVVRCSDSRKVLELLRSRPIGLVLLDLNMPHLTGQDLLPTIIEQHPDVPVIVLSGLNQVSVAVECMQKGAFDFFVKTVEEERLIQGIHRAIRMIDLQRENSEMKSRILSDRLEHAEAFADILTADRAMLSIFRYIEAVAGSSQPILITGESGVGKELVARAVHKVSRRPGQLVSVNVAGLDDQIFSDTLFGHTRGAFTGAELPRSGMIERAADGTLFLDEIGDLAITSQVKLLRLLQEGEYFSLGSDVPKRMNARVVVATHHDLATKQAAGEFRKDFYYRLCGHHIHIPALRERPDDIPLLFDHFLDEAARELNKKKPTVPKELPVLLTNYAFPGNVRELRALVYDAMSRHEAHMLSMETFKRVLGKDQSRPVRLDAHGQRSVFVPTEPLPPLHEVSDLLVAEAMRRAEGNQSIACRLIGISQPALSKRLKKTGDSAP</sequence>